<organism evidence="1 2">
    <name type="scientific">Suricata suricatta</name>
    <name type="common">Meerkat</name>
    <dbReference type="NCBI Taxonomy" id="37032"/>
    <lineage>
        <taxon>Eukaryota</taxon>
        <taxon>Metazoa</taxon>
        <taxon>Chordata</taxon>
        <taxon>Craniata</taxon>
        <taxon>Vertebrata</taxon>
        <taxon>Euteleostomi</taxon>
        <taxon>Mammalia</taxon>
        <taxon>Eutheria</taxon>
        <taxon>Laurasiatheria</taxon>
        <taxon>Carnivora</taxon>
        <taxon>Feliformia</taxon>
        <taxon>Herpestidae</taxon>
        <taxon>Suricata</taxon>
    </lineage>
</organism>
<reference evidence="1" key="3">
    <citation type="submission" date="2025-09" db="UniProtKB">
        <authorList>
            <consortium name="Ensembl"/>
        </authorList>
    </citation>
    <scope>IDENTIFICATION</scope>
</reference>
<evidence type="ECO:0000313" key="1">
    <source>
        <dbReference type="Ensembl" id="ENSSSUP00005002574.1"/>
    </source>
</evidence>
<evidence type="ECO:0000313" key="2">
    <source>
        <dbReference type="Proteomes" id="UP000472268"/>
    </source>
</evidence>
<reference evidence="1 2" key="1">
    <citation type="submission" date="2019-05" db="EMBL/GenBank/DDBJ databases">
        <title>A Chromosome-scale Meerkat (S. suricatta) Genome Assembly.</title>
        <authorList>
            <person name="Dudchenko O."/>
            <person name="Lieberman Aiden E."/>
            <person name="Tung J."/>
            <person name="Barreiro L.B."/>
            <person name="Clutton-Brock T.H."/>
        </authorList>
    </citation>
    <scope>NUCLEOTIDE SEQUENCE [LARGE SCALE GENOMIC DNA]</scope>
</reference>
<name>A0A673T0K5_SURSU</name>
<protein>
    <submittedName>
        <fullName evidence="1">Uncharacterized protein</fullName>
    </submittedName>
</protein>
<dbReference type="AlphaFoldDB" id="A0A673T0K5"/>
<dbReference type="Ensembl" id="ENSSSUT00005003012.1">
    <property type="protein sequence ID" value="ENSSSUP00005002574.1"/>
    <property type="gene ID" value="ENSSSUG00005001751.1"/>
</dbReference>
<dbReference type="Proteomes" id="UP000472268">
    <property type="component" value="Chromosome 2"/>
</dbReference>
<proteinExistence type="predicted"/>
<reference evidence="1" key="2">
    <citation type="submission" date="2025-08" db="UniProtKB">
        <authorList>
            <consortium name="Ensembl"/>
        </authorList>
    </citation>
    <scope>IDENTIFICATION</scope>
</reference>
<keyword evidence="2" id="KW-1185">Reference proteome</keyword>
<sequence>MPSGSSLPPKIYLADVQVERLSRSLPVHHPITISCNYISGSHDSLTALCKDQ</sequence>
<accession>A0A673T0K5</accession>